<name>A0ABT5AAS2_9CYAN</name>
<proteinExistence type="predicted"/>
<reference evidence="2 3" key="1">
    <citation type="submission" date="2023-01" db="EMBL/GenBank/DDBJ databases">
        <title>Genomes from the Australian National Cyanobacteria Reference Collection.</title>
        <authorList>
            <person name="Willis A."/>
            <person name="Lee E.M.F."/>
        </authorList>
    </citation>
    <scope>NUCLEOTIDE SEQUENCE [LARGE SCALE GENOMIC DNA]</scope>
    <source>
        <strain evidence="2 3">CS-1226</strain>
    </source>
</reference>
<sequence>MSDSFPNYLISLELRNLLVQKLSTLEKDNVSLQKSLKEQQTQTAAQTEDLFLELLEVADALEALLCYLENNTHQSPEFTACLPNSISAVNGKFLSILRKRQLLPIELQAGTEPDFNLCLVIDREERTDIPDQTITKIVRRGFYWGKKVLRPAEVITAKSDHGNEAKDNE</sequence>
<evidence type="ECO:0000256" key="1">
    <source>
        <dbReference type="ARBA" id="ARBA00023186"/>
    </source>
</evidence>
<dbReference type="InterPro" id="IPR009012">
    <property type="entry name" value="GrpE_head"/>
</dbReference>
<dbReference type="Pfam" id="PF01025">
    <property type="entry name" value="GrpE"/>
    <property type="match status" value="1"/>
</dbReference>
<dbReference type="Gene3D" id="2.30.22.10">
    <property type="entry name" value="Head domain of nucleotide exchange factor GrpE"/>
    <property type="match status" value="1"/>
</dbReference>
<dbReference type="Proteomes" id="UP001211249">
    <property type="component" value="Unassembled WGS sequence"/>
</dbReference>
<dbReference type="InterPro" id="IPR000740">
    <property type="entry name" value="GrpE"/>
</dbReference>
<organism evidence="2 3">
    <name type="scientific">Dolichospermum planctonicum CS-1226</name>
    <dbReference type="NCBI Taxonomy" id="3021751"/>
    <lineage>
        <taxon>Bacteria</taxon>
        <taxon>Bacillati</taxon>
        <taxon>Cyanobacteriota</taxon>
        <taxon>Cyanophyceae</taxon>
        <taxon>Nostocales</taxon>
        <taxon>Aphanizomenonaceae</taxon>
        <taxon>Dolichospermum</taxon>
        <taxon>Dolichospermum planctonicum</taxon>
    </lineage>
</organism>
<protein>
    <submittedName>
        <fullName evidence="2">Nucleotide exchange factor GrpE</fullName>
    </submittedName>
</protein>
<dbReference type="RefSeq" id="WP_271794482.1">
    <property type="nucleotide sequence ID" value="NZ_JAQMUC010000005.1"/>
</dbReference>
<dbReference type="EMBL" id="JAQMUC010000005">
    <property type="protein sequence ID" value="MDB9534390.1"/>
    <property type="molecule type" value="Genomic_DNA"/>
</dbReference>
<accession>A0ABT5AAS2</accession>
<dbReference type="SUPFAM" id="SSF51064">
    <property type="entry name" value="Head domain of nucleotide exchange factor GrpE"/>
    <property type="match status" value="1"/>
</dbReference>
<keyword evidence="1" id="KW-0143">Chaperone</keyword>
<evidence type="ECO:0000313" key="2">
    <source>
        <dbReference type="EMBL" id="MDB9534390.1"/>
    </source>
</evidence>
<comment type="caution">
    <text evidence="2">The sequence shown here is derived from an EMBL/GenBank/DDBJ whole genome shotgun (WGS) entry which is preliminary data.</text>
</comment>
<keyword evidence="3" id="KW-1185">Reference proteome</keyword>
<gene>
    <name evidence="2" type="primary">grpE</name>
    <name evidence="2" type="ORF">PN451_00780</name>
</gene>
<evidence type="ECO:0000313" key="3">
    <source>
        <dbReference type="Proteomes" id="UP001211249"/>
    </source>
</evidence>